<dbReference type="EMBL" id="AP028914">
    <property type="protein sequence ID" value="BES95408.1"/>
    <property type="molecule type" value="Genomic_DNA"/>
</dbReference>
<organism evidence="2 3">
    <name type="scientific">Nesidiocoris tenuis</name>
    <dbReference type="NCBI Taxonomy" id="355587"/>
    <lineage>
        <taxon>Eukaryota</taxon>
        <taxon>Metazoa</taxon>
        <taxon>Ecdysozoa</taxon>
        <taxon>Arthropoda</taxon>
        <taxon>Hexapoda</taxon>
        <taxon>Insecta</taxon>
        <taxon>Pterygota</taxon>
        <taxon>Neoptera</taxon>
        <taxon>Paraneoptera</taxon>
        <taxon>Hemiptera</taxon>
        <taxon>Heteroptera</taxon>
        <taxon>Panheteroptera</taxon>
        <taxon>Cimicomorpha</taxon>
        <taxon>Miridae</taxon>
        <taxon>Dicyphina</taxon>
        <taxon>Nesidiocoris</taxon>
    </lineage>
</organism>
<evidence type="ECO:0000313" key="2">
    <source>
        <dbReference type="EMBL" id="BES95408.1"/>
    </source>
</evidence>
<gene>
    <name evidence="2" type="ORF">NTJ_08218</name>
</gene>
<evidence type="ECO:0000313" key="3">
    <source>
        <dbReference type="Proteomes" id="UP001307889"/>
    </source>
</evidence>
<accession>A0ABN7ATY3</accession>
<sequence>MSTYQPDDSSRGSTCQSRIDPVAVLGELARGGGRGRIPPDFHHRRLLPVKSHSSERKSPLPPPSRAQEPIKPQIRSLHPLHLHPETHLVTLSTSSARLSTVMYTPRSFGFLNT</sequence>
<reference evidence="2 3" key="1">
    <citation type="submission" date="2023-09" db="EMBL/GenBank/DDBJ databases">
        <title>Nesidiocoris tenuis whole genome shotgun sequence.</title>
        <authorList>
            <person name="Shibata T."/>
            <person name="Shimoda M."/>
            <person name="Kobayashi T."/>
            <person name="Uehara T."/>
        </authorList>
    </citation>
    <scope>NUCLEOTIDE SEQUENCE [LARGE SCALE GENOMIC DNA]</scope>
    <source>
        <strain evidence="2 3">Japan</strain>
    </source>
</reference>
<name>A0ABN7ATY3_9HEMI</name>
<proteinExistence type="predicted"/>
<evidence type="ECO:0000256" key="1">
    <source>
        <dbReference type="SAM" id="MobiDB-lite"/>
    </source>
</evidence>
<dbReference type="Proteomes" id="UP001307889">
    <property type="component" value="Chromosome 6"/>
</dbReference>
<protein>
    <submittedName>
        <fullName evidence="2">Uncharacterized protein</fullName>
    </submittedName>
</protein>
<keyword evidence="3" id="KW-1185">Reference proteome</keyword>
<feature type="region of interest" description="Disordered" evidence="1">
    <location>
        <begin position="30"/>
        <end position="74"/>
    </location>
</feature>